<comment type="caution">
    <text evidence="9">The sequence shown here is derived from an EMBL/GenBank/DDBJ whole genome shotgun (WGS) entry which is preliminary data.</text>
</comment>
<reference evidence="9 10" key="1">
    <citation type="journal article" date="2024" name="Nat. Commun.">
        <title>Phylogenomics reveals the evolutionary origins of lichenization in chlorophyte algae.</title>
        <authorList>
            <person name="Puginier C."/>
            <person name="Libourel C."/>
            <person name="Otte J."/>
            <person name="Skaloud P."/>
            <person name="Haon M."/>
            <person name="Grisel S."/>
            <person name="Petersen M."/>
            <person name="Berrin J.G."/>
            <person name="Delaux P.M."/>
            <person name="Dal Grande F."/>
            <person name="Keller J."/>
        </authorList>
    </citation>
    <scope>NUCLEOTIDE SEQUENCE [LARGE SCALE GENOMIC DNA]</scope>
    <source>
        <strain evidence="9 10">SAG 245.80</strain>
    </source>
</reference>
<comment type="similarity">
    <text evidence="3">Belongs to the CSN3 family.</text>
</comment>
<dbReference type="Pfam" id="PF01399">
    <property type="entry name" value="PCI"/>
    <property type="match status" value="1"/>
</dbReference>
<evidence type="ECO:0000256" key="4">
    <source>
        <dbReference type="ARBA" id="ARBA00014878"/>
    </source>
</evidence>
<evidence type="ECO:0000313" key="9">
    <source>
        <dbReference type="EMBL" id="KAK9823017.1"/>
    </source>
</evidence>
<protein>
    <recommendedName>
        <fullName evidence="4">COP9 signalosome complex subunit 3</fullName>
    </recommendedName>
</protein>
<keyword evidence="7" id="KW-0539">Nucleus</keyword>
<keyword evidence="6" id="KW-0736">Signalosome</keyword>
<dbReference type="GO" id="GO:0005737">
    <property type="term" value="C:cytoplasm"/>
    <property type="evidence" value="ECO:0007669"/>
    <property type="project" value="UniProtKB-SubCell"/>
</dbReference>
<dbReference type="InterPro" id="IPR000717">
    <property type="entry name" value="PCI_dom"/>
</dbReference>
<proteinExistence type="inferred from homology"/>
<name>A0AAW1QNK6_9CHLO</name>
<dbReference type="InterPro" id="IPR050756">
    <property type="entry name" value="CSN3"/>
</dbReference>
<evidence type="ECO:0000256" key="3">
    <source>
        <dbReference type="ARBA" id="ARBA00007084"/>
    </source>
</evidence>
<dbReference type="GO" id="GO:0008180">
    <property type="term" value="C:COP9 signalosome"/>
    <property type="evidence" value="ECO:0007669"/>
    <property type="project" value="UniProtKB-KW"/>
</dbReference>
<dbReference type="SMART" id="SM00088">
    <property type="entry name" value="PINT"/>
    <property type="match status" value="1"/>
</dbReference>
<sequence>MVNLHTLVTKIKAQSATPDVLAESLKGMEGSLSNQGLVTQGMQALDPVQHSLGYLYLLEARGCAINLDVPSFVDSALPFVQVCDEQQIRAAPHKFVSLCRKMRECLQGQNQMRRAVLPLRMALAKLAPSPESLTPLHAELFQVCLLARTLNAASGVLDAEVLEIDPVRTATTARDFLLYCYYGGMVHTGRKQYARALGLFLHGLTAPTQVVNAITVATYKKYALVSLVHAGEVPPLPKYTATPVSRCLKTEAAAYQELATAYGKPAAGLQRVAAQHQAVFAEDGNTGLVKLALAAHAMRAIQRLTQTYMTLPLAAIAAEAGLASAAEAEHYLLRMVDAGDIFAQIDAGPDMVRFLEDPEAYDSAAAVARIDDAVQRSMALSQRLQAAHRAVAADRAYLTKHMARERHARYDDTGDVGGESQIAPYPFF</sequence>
<accession>A0AAW1QNK6</accession>
<dbReference type="Proteomes" id="UP001445335">
    <property type="component" value="Unassembled WGS sequence"/>
</dbReference>
<evidence type="ECO:0000256" key="6">
    <source>
        <dbReference type="ARBA" id="ARBA00022790"/>
    </source>
</evidence>
<dbReference type="Pfam" id="PF22788">
    <property type="entry name" value="COP9_hel_rpt"/>
    <property type="match status" value="1"/>
</dbReference>
<evidence type="ECO:0000256" key="7">
    <source>
        <dbReference type="ARBA" id="ARBA00023242"/>
    </source>
</evidence>
<keyword evidence="5" id="KW-0963">Cytoplasm</keyword>
<evidence type="ECO:0000256" key="1">
    <source>
        <dbReference type="ARBA" id="ARBA00004123"/>
    </source>
</evidence>
<dbReference type="PANTHER" id="PTHR10758">
    <property type="entry name" value="26S PROTEASOME NON-ATPASE REGULATORY SUBUNIT 3/COP9 SIGNALOSOME COMPLEX SUBUNIT 3"/>
    <property type="match status" value="1"/>
</dbReference>
<evidence type="ECO:0000256" key="2">
    <source>
        <dbReference type="ARBA" id="ARBA00004496"/>
    </source>
</evidence>
<dbReference type="PANTHER" id="PTHR10758:SF1">
    <property type="entry name" value="COP9 SIGNALOSOME COMPLEX SUBUNIT 3"/>
    <property type="match status" value="1"/>
</dbReference>
<dbReference type="EMBL" id="JALJOU010000081">
    <property type="protein sequence ID" value="KAK9823017.1"/>
    <property type="molecule type" value="Genomic_DNA"/>
</dbReference>
<organism evidence="9 10">
    <name type="scientific">Elliptochloris bilobata</name>
    <dbReference type="NCBI Taxonomy" id="381761"/>
    <lineage>
        <taxon>Eukaryota</taxon>
        <taxon>Viridiplantae</taxon>
        <taxon>Chlorophyta</taxon>
        <taxon>core chlorophytes</taxon>
        <taxon>Trebouxiophyceae</taxon>
        <taxon>Trebouxiophyceae incertae sedis</taxon>
        <taxon>Elliptochloris clade</taxon>
        <taxon>Elliptochloris</taxon>
    </lineage>
</organism>
<dbReference type="GO" id="GO:0006511">
    <property type="term" value="P:ubiquitin-dependent protein catabolic process"/>
    <property type="evidence" value="ECO:0007669"/>
    <property type="project" value="TreeGrafter"/>
</dbReference>
<feature type="domain" description="PCI" evidence="8">
    <location>
        <begin position="192"/>
        <end position="359"/>
    </location>
</feature>
<gene>
    <name evidence="9" type="ORF">WJX81_007287</name>
</gene>
<evidence type="ECO:0000256" key="5">
    <source>
        <dbReference type="ARBA" id="ARBA00022490"/>
    </source>
</evidence>
<evidence type="ECO:0000313" key="10">
    <source>
        <dbReference type="Proteomes" id="UP001445335"/>
    </source>
</evidence>
<dbReference type="SUPFAM" id="SSF46785">
    <property type="entry name" value="Winged helix' DNA-binding domain"/>
    <property type="match status" value="1"/>
</dbReference>
<dbReference type="InterPro" id="IPR055089">
    <property type="entry name" value="COP9_N"/>
</dbReference>
<keyword evidence="10" id="KW-1185">Reference proteome</keyword>
<comment type="subcellular location">
    <subcellularLocation>
        <location evidence="2">Cytoplasm</location>
    </subcellularLocation>
    <subcellularLocation>
        <location evidence="1">Nucleus</location>
    </subcellularLocation>
</comment>
<dbReference type="AlphaFoldDB" id="A0AAW1QNK6"/>
<evidence type="ECO:0000259" key="8">
    <source>
        <dbReference type="PROSITE" id="PS50250"/>
    </source>
</evidence>
<dbReference type="PROSITE" id="PS50250">
    <property type="entry name" value="PCI"/>
    <property type="match status" value="1"/>
</dbReference>
<dbReference type="InterPro" id="IPR036390">
    <property type="entry name" value="WH_DNA-bd_sf"/>
</dbReference>